<evidence type="ECO:0000256" key="1">
    <source>
        <dbReference type="SAM" id="MobiDB-lite"/>
    </source>
</evidence>
<sequence>MHILYIQNDISAGIRRIADDTKLAFSNAGSSYSVFHAAQTMPFSNYQMRRRNNRTSIGKDDEKEGEDEDDTQTKKGKWKEADKNCMDS</sequence>
<reference evidence="2 3" key="1">
    <citation type="journal article" date="2019" name="Sci. Rep.">
        <title>Orb-weaving spider Araneus ventricosus genome elucidates the spidroin gene catalogue.</title>
        <authorList>
            <person name="Kono N."/>
            <person name="Nakamura H."/>
            <person name="Ohtoshi R."/>
            <person name="Moran D.A.P."/>
            <person name="Shinohara A."/>
            <person name="Yoshida Y."/>
            <person name="Fujiwara M."/>
            <person name="Mori M."/>
            <person name="Tomita M."/>
            <person name="Arakawa K."/>
        </authorList>
    </citation>
    <scope>NUCLEOTIDE SEQUENCE [LARGE SCALE GENOMIC DNA]</scope>
</reference>
<feature type="region of interest" description="Disordered" evidence="1">
    <location>
        <begin position="45"/>
        <end position="88"/>
    </location>
</feature>
<dbReference type="EMBL" id="BGPR01000094">
    <property type="protein sequence ID" value="GBL93479.1"/>
    <property type="molecule type" value="Genomic_DNA"/>
</dbReference>
<name>A0A4Y2BPF3_ARAVE</name>
<evidence type="ECO:0000313" key="3">
    <source>
        <dbReference type="Proteomes" id="UP000499080"/>
    </source>
</evidence>
<evidence type="ECO:0000313" key="2">
    <source>
        <dbReference type="EMBL" id="GBL93479.1"/>
    </source>
</evidence>
<organism evidence="2 3">
    <name type="scientific">Araneus ventricosus</name>
    <name type="common">Orbweaver spider</name>
    <name type="synonym">Epeira ventricosa</name>
    <dbReference type="NCBI Taxonomy" id="182803"/>
    <lineage>
        <taxon>Eukaryota</taxon>
        <taxon>Metazoa</taxon>
        <taxon>Ecdysozoa</taxon>
        <taxon>Arthropoda</taxon>
        <taxon>Chelicerata</taxon>
        <taxon>Arachnida</taxon>
        <taxon>Araneae</taxon>
        <taxon>Araneomorphae</taxon>
        <taxon>Entelegynae</taxon>
        <taxon>Araneoidea</taxon>
        <taxon>Araneidae</taxon>
        <taxon>Araneus</taxon>
    </lineage>
</organism>
<gene>
    <name evidence="2" type="ORF">AVEN_59679_1</name>
</gene>
<keyword evidence="3" id="KW-1185">Reference proteome</keyword>
<dbReference type="AlphaFoldDB" id="A0A4Y2BPF3"/>
<proteinExistence type="predicted"/>
<dbReference type="Proteomes" id="UP000499080">
    <property type="component" value="Unassembled WGS sequence"/>
</dbReference>
<accession>A0A4Y2BPF3</accession>
<protein>
    <submittedName>
        <fullName evidence="2">Uncharacterized protein</fullName>
    </submittedName>
</protein>
<comment type="caution">
    <text evidence="2">The sequence shown here is derived from an EMBL/GenBank/DDBJ whole genome shotgun (WGS) entry which is preliminary data.</text>
</comment>
<feature type="compositionally biased region" description="Basic and acidic residues" evidence="1">
    <location>
        <begin position="78"/>
        <end position="88"/>
    </location>
</feature>